<evidence type="ECO:0000313" key="2">
    <source>
        <dbReference type="Proteomes" id="UP001590950"/>
    </source>
</evidence>
<organism evidence="1 2">
    <name type="scientific">Stereocaulon virgatum</name>
    <dbReference type="NCBI Taxonomy" id="373712"/>
    <lineage>
        <taxon>Eukaryota</taxon>
        <taxon>Fungi</taxon>
        <taxon>Dikarya</taxon>
        <taxon>Ascomycota</taxon>
        <taxon>Pezizomycotina</taxon>
        <taxon>Lecanoromycetes</taxon>
        <taxon>OSLEUM clade</taxon>
        <taxon>Lecanoromycetidae</taxon>
        <taxon>Lecanorales</taxon>
        <taxon>Lecanorineae</taxon>
        <taxon>Stereocaulaceae</taxon>
        <taxon>Stereocaulon</taxon>
    </lineage>
</organism>
<accession>A0ABR4ACU4</accession>
<sequence length="129" mass="14430">MMLAWISDKPIPPTPAMCMAFSVRHPDYGVQTSLLPFNLAHSVEFLTFGFPRDFEACSIRKAIAARRCNMISSARSQALSLCHVRTLNNLFGSMGRLDANGSLRIASLRRSLRIGEARLSKPLRFFSLQ</sequence>
<evidence type="ECO:0000313" key="1">
    <source>
        <dbReference type="EMBL" id="KAL2042676.1"/>
    </source>
</evidence>
<keyword evidence="2" id="KW-1185">Reference proteome</keyword>
<dbReference type="Proteomes" id="UP001590950">
    <property type="component" value="Unassembled WGS sequence"/>
</dbReference>
<gene>
    <name evidence="1" type="ORF">N7G274_004435</name>
</gene>
<name>A0ABR4ACU4_9LECA</name>
<proteinExistence type="predicted"/>
<dbReference type="EMBL" id="JBEFKJ010000013">
    <property type="protein sequence ID" value="KAL2042676.1"/>
    <property type="molecule type" value="Genomic_DNA"/>
</dbReference>
<protein>
    <submittedName>
        <fullName evidence="1">Uncharacterized protein</fullName>
    </submittedName>
</protein>
<reference evidence="1 2" key="1">
    <citation type="submission" date="2024-09" db="EMBL/GenBank/DDBJ databases">
        <title>Rethinking Asexuality: The Enigmatic Case of Functional Sexual Genes in Lepraria (Stereocaulaceae).</title>
        <authorList>
            <person name="Doellman M."/>
            <person name="Sun Y."/>
            <person name="Barcenas-Pena A."/>
            <person name="Lumbsch H.T."/>
            <person name="Grewe F."/>
        </authorList>
    </citation>
    <scope>NUCLEOTIDE SEQUENCE [LARGE SCALE GENOMIC DNA]</scope>
    <source>
        <strain evidence="1 2">Mercado 3170</strain>
    </source>
</reference>
<comment type="caution">
    <text evidence="1">The sequence shown here is derived from an EMBL/GenBank/DDBJ whole genome shotgun (WGS) entry which is preliminary data.</text>
</comment>